<sequence>MKCEKCGIKIATEEDAQKHLGKTLCEDCYIEELHVPRPCDPGAVYSARKTREMLGQKGSEGLTSRQKEIYNFLKEKGKATHQEVAQALDIPPQELQKEFAILRHCELVKGSKEGNTVYLTLME</sequence>
<dbReference type="Proteomes" id="UP000285138">
    <property type="component" value="Unassembled WGS sequence"/>
</dbReference>
<dbReference type="InterPro" id="IPR036390">
    <property type="entry name" value="WH_DNA-bd_sf"/>
</dbReference>
<proteinExistence type="predicted"/>
<name>A0A424YHD7_9FIRM</name>
<comment type="caution">
    <text evidence="1">The sequence shown here is derived from an EMBL/GenBank/DDBJ whole genome shotgun (WGS) entry which is preliminary data.</text>
</comment>
<dbReference type="AlphaFoldDB" id="A0A424YHD7"/>
<reference evidence="1 2" key="1">
    <citation type="submission" date="2018-08" db="EMBL/GenBank/DDBJ databases">
        <title>The metabolism and importance of syntrophic acetate oxidation coupled to methane or sulfide production in haloalkaline environments.</title>
        <authorList>
            <person name="Timmers P.H.A."/>
            <person name="Vavourakis C.D."/>
            <person name="Sorokin D.Y."/>
            <person name="Sinninghe Damste J.S."/>
            <person name="Muyzer G."/>
            <person name="Stams A.J.M."/>
            <person name="Plugge C.M."/>
        </authorList>
    </citation>
    <scope>NUCLEOTIDE SEQUENCE [LARGE SCALE GENOMIC DNA]</scope>
    <source>
        <strain evidence="1">MSAO_Bac1</strain>
    </source>
</reference>
<dbReference type="EMBL" id="QZAA01000065">
    <property type="protein sequence ID" value="RQD77553.1"/>
    <property type="molecule type" value="Genomic_DNA"/>
</dbReference>
<evidence type="ECO:0000313" key="1">
    <source>
        <dbReference type="EMBL" id="RQD77553.1"/>
    </source>
</evidence>
<protein>
    <submittedName>
        <fullName evidence="1">ArsR family transcriptional regulator</fullName>
    </submittedName>
</protein>
<dbReference type="CDD" id="cd00090">
    <property type="entry name" value="HTH_ARSR"/>
    <property type="match status" value="1"/>
</dbReference>
<gene>
    <name evidence="1" type="ORF">D5R97_02130</name>
</gene>
<dbReference type="InterPro" id="IPR036388">
    <property type="entry name" value="WH-like_DNA-bd_sf"/>
</dbReference>
<dbReference type="InterPro" id="IPR011991">
    <property type="entry name" value="ArsR-like_HTH"/>
</dbReference>
<accession>A0A424YHD7</accession>
<evidence type="ECO:0000313" key="2">
    <source>
        <dbReference type="Proteomes" id="UP000285138"/>
    </source>
</evidence>
<organism evidence="1 2">
    <name type="scientific">Candidatus Syntrophonatronum acetioxidans</name>
    <dbReference type="NCBI Taxonomy" id="1795816"/>
    <lineage>
        <taxon>Bacteria</taxon>
        <taxon>Bacillati</taxon>
        <taxon>Bacillota</taxon>
        <taxon>Clostridia</taxon>
        <taxon>Eubacteriales</taxon>
        <taxon>Syntrophomonadaceae</taxon>
        <taxon>Candidatus Syntrophonatronum</taxon>
    </lineage>
</organism>
<dbReference type="SUPFAM" id="SSF46785">
    <property type="entry name" value="Winged helix' DNA-binding domain"/>
    <property type="match status" value="1"/>
</dbReference>
<dbReference type="Gene3D" id="1.10.10.10">
    <property type="entry name" value="Winged helix-like DNA-binding domain superfamily/Winged helix DNA-binding domain"/>
    <property type="match status" value="1"/>
</dbReference>